<gene>
    <name evidence="1" type="ORF">SASPL_150450</name>
</gene>
<protein>
    <submittedName>
        <fullName evidence="1">Uncharacterized protein</fullName>
    </submittedName>
</protein>
<evidence type="ECO:0000313" key="2">
    <source>
        <dbReference type="Proteomes" id="UP000298416"/>
    </source>
</evidence>
<organism evidence="1">
    <name type="scientific">Salvia splendens</name>
    <name type="common">Scarlet sage</name>
    <dbReference type="NCBI Taxonomy" id="180675"/>
    <lineage>
        <taxon>Eukaryota</taxon>
        <taxon>Viridiplantae</taxon>
        <taxon>Streptophyta</taxon>
        <taxon>Embryophyta</taxon>
        <taxon>Tracheophyta</taxon>
        <taxon>Spermatophyta</taxon>
        <taxon>Magnoliopsida</taxon>
        <taxon>eudicotyledons</taxon>
        <taxon>Gunneridae</taxon>
        <taxon>Pentapetalae</taxon>
        <taxon>asterids</taxon>
        <taxon>lamiids</taxon>
        <taxon>Lamiales</taxon>
        <taxon>Lamiaceae</taxon>
        <taxon>Nepetoideae</taxon>
        <taxon>Mentheae</taxon>
        <taxon>Salviinae</taxon>
        <taxon>Salvia</taxon>
        <taxon>Salvia subgen. Calosphace</taxon>
        <taxon>core Calosphace</taxon>
    </lineage>
</organism>
<dbReference type="AlphaFoldDB" id="A0A8X8W6T7"/>
<reference evidence="1" key="2">
    <citation type="submission" date="2020-08" db="EMBL/GenBank/DDBJ databases">
        <title>Plant Genome Project.</title>
        <authorList>
            <person name="Zhang R.-G."/>
        </authorList>
    </citation>
    <scope>NUCLEOTIDE SEQUENCE</scope>
    <source>
        <strain evidence="1">Huo1</strain>
        <tissue evidence="1">Leaf</tissue>
    </source>
</reference>
<accession>A0A8X8W6T7</accession>
<reference evidence="1" key="1">
    <citation type="submission" date="2018-01" db="EMBL/GenBank/DDBJ databases">
        <authorList>
            <person name="Mao J.F."/>
        </authorList>
    </citation>
    <scope>NUCLEOTIDE SEQUENCE</scope>
    <source>
        <strain evidence="1">Huo1</strain>
        <tissue evidence="1">Leaf</tissue>
    </source>
</reference>
<keyword evidence="2" id="KW-1185">Reference proteome</keyword>
<name>A0A8X8W6T7_SALSN</name>
<comment type="caution">
    <text evidence="1">The sequence shown here is derived from an EMBL/GenBank/DDBJ whole genome shotgun (WGS) entry which is preliminary data.</text>
</comment>
<proteinExistence type="predicted"/>
<dbReference type="Proteomes" id="UP000298416">
    <property type="component" value="Unassembled WGS sequence"/>
</dbReference>
<dbReference type="EMBL" id="PNBA02000020">
    <property type="protein sequence ID" value="KAG6389013.1"/>
    <property type="molecule type" value="Genomic_DNA"/>
</dbReference>
<sequence length="172" mass="18342">MTAAAAGVFEPARSISQKAGIPAATAKMQTGRGRRLALEEMTRQDVGEAEAALVVLAAEIELGGVGFQKGIIPKMAVADGQCDDDEGAAALFKEEGVDYADDIDHSDTPILLRPLASATESGNLDALRQAVDAFDHYWYGRGYASSPCCWRLWSDAQKEVENCNGVFWGNAC</sequence>
<evidence type="ECO:0000313" key="1">
    <source>
        <dbReference type="EMBL" id="KAG6389013.1"/>
    </source>
</evidence>